<dbReference type="PANTHER" id="PTHR37576:SF2">
    <property type="entry name" value="DEFECT AT LOW TEMPERATURE PROTEIN 1"/>
    <property type="match status" value="1"/>
</dbReference>
<organism evidence="2 3">
    <name type="scientific">Saxophila tyrrhenica</name>
    <dbReference type="NCBI Taxonomy" id="1690608"/>
    <lineage>
        <taxon>Eukaryota</taxon>
        <taxon>Fungi</taxon>
        <taxon>Dikarya</taxon>
        <taxon>Ascomycota</taxon>
        <taxon>Pezizomycotina</taxon>
        <taxon>Dothideomycetes</taxon>
        <taxon>Dothideomycetidae</taxon>
        <taxon>Mycosphaerellales</taxon>
        <taxon>Extremaceae</taxon>
        <taxon>Saxophila</taxon>
    </lineage>
</organism>
<dbReference type="GeneID" id="89922588"/>
<sequence>MHRYRHGDEPYGSYGKILPTSVTVLSGEDAPVSQHTTSEGRKWKPSWLQIRPILGIASLAITVACMAASFLVLWASDGQPVDTALWKVQPTVYEAIRPRLSTKLTQHNYLAIAAAGAAAAARFAQAQAVPVAWWYSAIEGTSMRHLENQWLASQSVISAVSKFPDAPWISLASIFTTLTIVDGVLLQRASTIVTTTQVKPATLQFQLLPQLPRDFSGTMQLETLMGPPDHAMTAWNDWLQNASLPMEVRGCGENSTCSATITAPG</sequence>
<dbReference type="PANTHER" id="PTHR37576">
    <property type="entry name" value="DEFECT AT LOW TEMPERATURE PROTEIN 1"/>
    <property type="match status" value="1"/>
</dbReference>
<keyword evidence="3" id="KW-1185">Reference proteome</keyword>
<dbReference type="Proteomes" id="UP001337655">
    <property type="component" value="Unassembled WGS sequence"/>
</dbReference>
<evidence type="ECO:0000256" key="1">
    <source>
        <dbReference type="SAM" id="Phobius"/>
    </source>
</evidence>
<accession>A0AAV9PJQ6</accession>
<gene>
    <name evidence="2" type="ORF">LTR77_001240</name>
</gene>
<dbReference type="AlphaFoldDB" id="A0AAV9PJQ6"/>
<feature type="transmembrane region" description="Helical" evidence="1">
    <location>
        <begin position="53"/>
        <end position="75"/>
    </location>
</feature>
<protein>
    <recommendedName>
        <fullName evidence="4">Transmembrane protein</fullName>
    </recommendedName>
</protein>
<name>A0AAV9PJQ6_9PEZI</name>
<keyword evidence="1" id="KW-0812">Transmembrane</keyword>
<dbReference type="EMBL" id="JAVRRT010000002">
    <property type="protein sequence ID" value="KAK5174160.1"/>
    <property type="molecule type" value="Genomic_DNA"/>
</dbReference>
<evidence type="ECO:0000313" key="2">
    <source>
        <dbReference type="EMBL" id="KAK5174160.1"/>
    </source>
</evidence>
<proteinExistence type="predicted"/>
<evidence type="ECO:0000313" key="3">
    <source>
        <dbReference type="Proteomes" id="UP001337655"/>
    </source>
</evidence>
<keyword evidence="1" id="KW-1133">Transmembrane helix</keyword>
<keyword evidence="1" id="KW-0472">Membrane</keyword>
<reference evidence="2 3" key="1">
    <citation type="submission" date="2023-08" db="EMBL/GenBank/DDBJ databases">
        <title>Black Yeasts Isolated from many extreme environments.</title>
        <authorList>
            <person name="Coleine C."/>
            <person name="Stajich J.E."/>
            <person name="Selbmann L."/>
        </authorList>
    </citation>
    <scope>NUCLEOTIDE SEQUENCE [LARGE SCALE GENOMIC DNA]</scope>
    <source>
        <strain evidence="2 3">CCFEE 5935</strain>
    </source>
</reference>
<evidence type="ECO:0008006" key="4">
    <source>
        <dbReference type="Google" id="ProtNLM"/>
    </source>
</evidence>
<dbReference type="RefSeq" id="XP_064662829.1">
    <property type="nucleotide sequence ID" value="XM_064798502.1"/>
</dbReference>
<comment type="caution">
    <text evidence="2">The sequence shown here is derived from an EMBL/GenBank/DDBJ whole genome shotgun (WGS) entry which is preliminary data.</text>
</comment>